<proteinExistence type="predicted"/>
<sequence length="100" mass="11603">MVVQMEGGKEPLEEDVLFLISLLDVQDKEEFVELFSDTLDEVVSKSGKWKLLRGRIHISDDKMLMIIQADDRARSWLINKVKEKMEKAAEIMSKMESEVM</sequence>
<dbReference type="EMBL" id="AY517480">
    <property type="protein sequence ID" value="AAT46500.1"/>
    <property type="molecule type" value="Genomic_DNA"/>
</dbReference>
<dbReference type="AlphaFoldDB" id="Q6H0Z6"/>
<name>Q6H0Z6_9CREN</name>
<geneLocation type="plasmid" evidence="1">
    <name>pTC</name>
</geneLocation>
<keyword evidence="1" id="KW-0614">Plasmid</keyword>
<reference evidence="1" key="1">
    <citation type="submission" date="2004-01" db="EMBL/GenBank/DDBJ databases">
        <title>Plasmid pTC and its variants of hyperthermoacidophilic archaeon Sulfolobus tengchongensis.</title>
        <authorList>
            <person name="Xiang X."/>
            <person name="Huang L."/>
        </authorList>
    </citation>
    <scope>NUCLEOTIDE SEQUENCE</scope>
    <source>
        <plasmid evidence="1">pTC</plasmid>
    </source>
</reference>
<organism evidence="1">
    <name type="scientific">Sulfolobus tengchongensis</name>
    <dbReference type="NCBI Taxonomy" id="207809"/>
    <lineage>
        <taxon>Archaea</taxon>
        <taxon>Thermoproteota</taxon>
        <taxon>Thermoprotei</taxon>
        <taxon>Sulfolobales</taxon>
        <taxon>Sulfolobaceae</taxon>
        <taxon>Sulfolobus</taxon>
    </lineage>
</organism>
<accession>Q6H0Z6</accession>
<protein>
    <submittedName>
        <fullName evidence="1">Uncharacterized protein</fullName>
    </submittedName>
</protein>
<evidence type="ECO:0000313" key="1">
    <source>
        <dbReference type="EMBL" id="AAT46500.1"/>
    </source>
</evidence>